<accession>A0A5N4C253</accession>
<feature type="compositionally biased region" description="Basic and acidic residues" evidence="1">
    <location>
        <begin position="83"/>
        <end position="97"/>
    </location>
</feature>
<gene>
    <name evidence="2" type="ORF">Cadr_000003318</name>
</gene>
<feature type="region of interest" description="Disordered" evidence="1">
    <location>
        <begin position="83"/>
        <end position="225"/>
    </location>
</feature>
<reference evidence="2 3" key="1">
    <citation type="journal article" date="2019" name="Mol. Ecol. Resour.">
        <title>Improving Illumina assemblies with Hi-C and long reads: an example with the North African dromedary.</title>
        <authorList>
            <person name="Elbers J.P."/>
            <person name="Rogers M.F."/>
            <person name="Perelman P.L."/>
            <person name="Proskuryakova A.A."/>
            <person name="Serdyukova N.A."/>
            <person name="Johnson W.E."/>
            <person name="Horin P."/>
            <person name="Corander J."/>
            <person name="Murphy D."/>
            <person name="Burger P.A."/>
        </authorList>
    </citation>
    <scope>NUCLEOTIDE SEQUENCE [LARGE SCALE GENOMIC DNA]</scope>
    <source>
        <strain evidence="2">Drom800</strain>
        <tissue evidence="2">Blood</tissue>
    </source>
</reference>
<evidence type="ECO:0000313" key="3">
    <source>
        <dbReference type="Proteomes" id="UP000299084"/>
    </source>
</evidence>
<feature type="compositionally biased region" description="Polar residues" evidence="1">
    <location>
        <begin position="104"/>
        <end position="125"/>
    </location>
</feature>
<evidence type="ECO:0000256" key="1">
    <source>
        <dbReference type="SAM" id="MobiDB-lite"/>
    </source>
</evidence>
<dbReference type="Proteomes" id="UP000299084">
    <property type="component" value="Unassembled WGS sequence"/>
</dbReference>
<sequence>MFLKCISLPKGRTVSLSPVGGAAAVPTGALGQGALGSESEFCQSSSQEVLGCVCKGGRGQLEHSPGGKAGLLFAHLYGTEHEKTAGKDHLRGDDWDMRPGTGAGRTQCQHFTTTPTPRQSASRSGLRSEEEIAYDLTRPRPRSSRVRDSPVSRQPFPSWYPPAPFLTPHSVKTQIKRDLSQRASSGCRSVPLSQTLPQKGRSEPRPESSVPASSQGPAQNSSWSPALFPSHCTKLIGKGAIMREWGLGSEVHSYWGREVVDTDHASQKKTRFPAPGALTSQEREGNSLFLHCEIFHKVHVINTGNRPHEEQV</sequence>
<name>A0A5N4C253_CAMDR</name>
<feature type="compositionally biased region" description="Polar residues" evidence="1">
    <location>
        <begin position="210"/>
        <end position="224"/>
    </location>
</feature>
<organism evidence="2 3">
    <name type="scientific">Camelus dromedarius</name>
    <name type="common">Dromedary</name>
    <name type="synonym">Arabian camel</name>
    <dbReference type="NCBI Taxonomy" id="9838"/>
    <lineage>
        <taxon>Eukaryota</taxon>
        <taxon>Metazoa</taxon>
        <taxon>Chordata</taxon>
        <taxon>Craniata</taxon>
        <taxon>Vertebrata</taxon>
        <taxon>Euteleostomi</taxon>
        <taxon>Mammalia</taxon>
        <taxon>Eutheria</taxon>
        <taxon>Laurasiatheria</taxon>
        <taxon>Artiodactyla</taxon>
        <taxon>Tylopoda</taxon>
        <taxon>Camelidae</taxon>
        <taxon>Camelus</taxon>
    </lineage>
</organism>
<protein>
    <submittedName>
        <fullName evidence="2">Uncharacterized protein</fullName>
    </submittedName>
</protein>
<feature type="compositionally biased region" description="Polar residues" evidence="1">
    <location>
        <begin position="181"/>
        <end position="197"/>
    </location>
</feature>
<proteinExistence type="predicted"/>
<comment type="caution">
    <text evidence="2">The sequence shown here is derived from an EMBL/GenBank/DDBJ whole genome shotgun (WGS) entry which is preliminary data.</text>
</comment>
<dbReference type="AlphaFoldDB" id="A0A5N4C253"/>
<dbReference type="EMBL" id="JWIN03000037">
    <property type="protein sequence ID" value="KAB1252962.1"/>
    <property type="molecule type" value="Genomic_DNA"/>
</dbReference>
<evidence type="ECO:0000313" key="2">
    <source>
        <dbReference type="EMBL" id="KAB1252962.1"/>
    </source>
</evidence>
<keyword evidence="3" id="KW-1185">Reference proteome</keyword>